<dbReference type="OMA" id="CHPTNIR"/>
<dbReference type="InParanoid" id="B8MPH2"/>
<gene>
    <name evidence="2" type="ORF">TSTA_106200</name>
</gene>
<dbReference type="eggNOG" id="ENOG502S0ZE">
    <property type="taxonomic scope" value="Eukaryota"/>
</dbReference>
<dbReference type="OrthoDB" id="3357002at2759"/>
<dbReference type="HOGENOM" id="CLU_024263_0_1_1"/>
<keyword evidence="1" id="KW-1133">Transmembrane helix</keyword>
<keyword evidence="1" id="KW-0812">Transmembrane</keyword>
<dbReference type="InterPro" id="IPR021460">
    <property type="entry name" value="DUF3112"/>
</dbReference>
<feature type="transmembrane region" description="Helical" evidence="1">
    <location>
        <begin position="62"/>
        <end position="86"/>
    </location>
</feature>
<name>B8MPH2_TALSN</name>
<proteinExistence type="predicted"/>
<dbReference type="GeneID" id="8098773"/>
<evidence type="ECO:0000313" key="2">
    <source>
        <dbReference type="EMBL" id="EED14411.1"/>
    </source>
</evidence>
<organism evidence="2 3">
    <name type="scientific">Talaromyces stipitatus (strain ATCC 10500 / CBS 375.48 / QM 6759 / NRRL 1006)</name>
    <name type="common">Penicillium stipitatum</name>
    <dbReference type="NCBI Taxonomy" id="441959"/>
    <lineage>
        <taxon>Eukaryota</taxon>
        <taxon>Fungi</taxon>
        <taxon>Dikarya</taxon>
        <taxon>Ascomycota</taxon>
        <taxon>Pezizomycotina</taxon>
        <taxon>Eurotiomycetes</taxon>
        <taxon>Eurotiomycetidae</taxon>
        <taxon>Eurotiales</taxon>
        <taxon>Trichocomaceae</taxon>
        <taxon>Talaromyces</taxon>
        <taxon>Talaromyces sect. Talaromyces</taxon>
    </lineage>
</organism>
<reference evidence="3" key="1">
    <citation type="journal article" date="2015" name="Genome Announc.">
        <title>Genome sequence of the AIDS-associated pathogen Penicillium marneffei (ATCC18224) and its near taxonomic relative Talaromyces stipitatus (ATCC10500).</title>
        <authorList>
            <person name="Nierman W.C."/>
            <person name="Fedorova-Abrams N.D."/>
            <person name="Andrianopoulos A."/>
        </authorList>
    </citation>
    <scope>NUCLEOTIDE SEQUENCE [LARGE SCALE GENOMIC DNA]</scope>
    <source>
        <strain evidence="3">ATCC 10500 / CBS 375.48 / QM 6759 / NRRL 1006</strain>
    </source>
</reference>
<dbReference type="VEuPathDB" id="FungiDB:TSTA_106200"/>
<evidence type="ECO:0000313" key="3">
    <source>
        <dbReference type="Proteomes" id="UP000001745"/>
    </source>
</evidence>
<feature type="transmembrane region" description="Helical" evidence="1">
    <location>
        <begin position="136"/>
        <end position="160"/>
    </location>
</feature>
<dbReference type="STRING" id="441959.B8MPH2"/>
<keyword evidence="3" id="KW-1185">Reference proteome</keyword>
<sequence length="308" mass="34580">MDMAEIAKHGAPYPSLTAQLGLVPSTGVDVPVSCVFLVLYILGAGCHMTIFQLNRREGHKFIFNAATFGFCMMRTLTCCLRIGWAYKSTNVSLGIAASIFANAGVLILFVFELIYVQRCLRAAFPKFGWSKAVHYFFLLNYLLIPCMLVMVIVTTVYMHYTLDKHALNSCRDTILVVTTYLSFFSFLPLAMSIIIAIVPKGSDRENFGTGSFAAKLWIIGLTSFLLCLGAVFRAAVNYMPARPITHPYSFQGRACFYVFYFTIEILVVYTYLLVRVDKRFWIPNGSRGTYLVDGLPKETVQAEKQDNV</sequence>
<dbReference type="PANTHER" id="PTHR35184">
    <property type="entry name" value="YALI0C10208P"/>
    <property type="match status" value="1"/>
</dbReference>
<dbReference type="AlphaFoldDB" id="B8MPH2"/>
<feature type="transmembrane region" description="Helical" evidence="1">
    <location>
        <begin position="92"/>
        <end position="115"/>
    </location>
</feature>
<dbReference type="EMBL" id="EQ962658">
    <property type="protein sequence ID" value="EED14411.1"/>
    <property type="molecule type" value="Genomic_DNA"/>
</dbReference>
<dbReference type="PANTHER" id="PTHR35184:SF1">
    <property type="entry name" value="INTEGRAL MEMBRANE PROTEIN"/>
    <property type="match status" value="1"/>
</dbReference>
<protein>
    <submittedName>
        <fullName evidence="2">Uncharacterized protein</fullName>
    </submittedName>
</protein>
<dbReference type="RefSeq" id="XP_002486649.1">
    <property type="nucleotide sequence ID" value="XM_002486604.1"/>
</dbReference>
<accession>B8MPH2</accession>
<dbReference type="Pfam" id="PF11309">
    <property type="entry name" value="DUF3112"/>
    <property type="match status" value="2"/>
</dbReference>
<evidence type="ECO:0000256" key="1">
    <source>
        <dbReference type="SAM" id="Phobius"/>
    </source>
</evidence>
<feature type="transmembrane region" description="Helical" evidence="1">
    <location>
        <begin position="212"/>
        <end position="236"/>
    </location>
</feature>
<feature type="transmembrane region" description="Helical" evidence="1">
    <location>
        <begin position="256"/>
        <end position="274"/>
    </location>
</feature>
<feature type="transmembrane region" description="Helical" evidence="1">
    <location>
        <begin position="180"/>
        <end position="200"/>
    </location>
</feature>
<keyword evidence="1" id="KW-0472">Membrane</keyword>
<dbReference type="PhylomeDB" id="B8MPH2"/>
<feature type="transmembrane region" description="Helical" evidence="1">
    <location>
        <begin position="30"/>
        <end position="50"/>
    </location>
</feature>
<dbReference type="Proteomes" id="UP000001745">
    <property type="component" value="Unassembled WGS sequence"/>
</dbReference>